<organism evidence="3 4">
    <name type="scientific">Rhamnella rubrinervis</name>
    <dbReference type="NCBI Taxonomy" id="2594499"/>
    <lineage>
        <taxon>Eukaryota</taxon>
        <taxon>Viridiplantae</taxon>
        <taxon>Streptophyta</taxon>
        <taxon>Embryophyta</taxon>
        <taxon>Tracheophyta</taxon>
        <taxon>Spermatophyta</taxon>
        <taxon>Magnoliopsida</taxon>
        <taxon>eudicotyledons</taxon>
        <taxon>Gunneridae</taxon>
        <taxon>Pentapetalae</taxon>
        <taxon>rosids</taxon>
        <taxon>fabids</taxon>
        <taxon>Rosales</taxon>
        <taxon>Rhamnaceae</taxon>
        <taxon>rhamnoid group</taxon>
        <taxon>Rhamneae</taxon>
        <taxon>Rhamnella</taxon>
    </lineage>
</organism>
<feature type="region of interest" description="Disordered" evidence="2">
    <location>
        <begin position="168"/>
        <end position="205"/>
    </location>
</feature>
<reference evidence="3" key="1">
    <citation type="submission" date="2020-03" db="EMBL/GenBank/DDBJ databases">
        <title>A high-quality chromosome-level genome assembly of a woody plant with both climbing and erect habits, Rhamnella rubrinervis.</title>
        <authorList>
            <person name="Lu Z."/>
            <person name="Yang Y."/>
            <person name="Zhu X."/>
            <person name="Sun Y."/>
        </authorList>
    </citation>
    <scope>NUCLEOTIDE SEQUENCE</scope>
    <source>
        <strain evidence="3">BYM</strain>
        <tissue evidence="3">Leaf</tissue>
    </source>
</reference>
<evidence type="ECO:0000256" key="1">
    <source>
        <dbReference type="SAM" id="Coils"/>
    </source>
</evidence>
<gene>
    <name evidence="3" type="ORF">FNV43_RR08617</name>
</gene>
<dbReference type="AlphaFoldDB" id="A0A8K0H8Y7"/>
<feature type="coiled-coil region" evidence="1">
    <location>
        <begin position="292"/>
        <end position="326"/>
    </location>
</feature>
<feature type="coiled-coil region" evidence="1">
    <location>
        <begin position="355"/>
        <end position="385"/>
    </location>
</feature>
<dbReference type="Proteomes" id="UP000796880">
    <property type="component" value="Unassembled WGS sequence"/>
</dbReference>
<comment type="caution">
    <text evidence="3">The sequence shown here is derived from an EMBL/GenBank/DDBJ whole genome shotgun (WGS) entry which is preliminary data.</text>
</comment>
<proteinExistence type="predicted"/>
<feature type="region of interest" description="Disordered" evidence="2">
    <location>
        <begin position="222"/>
        <end position="241"/>
    </location>
</feature>
<evidence type="ECO:0000313" key="4">
    <source>
        <dbReference type="Proteomes" id="UP000796880"/>
    </source>
</evidence>
<dbReference type="EMBL" id="VOIH02000004">
    <property type="protein sequence ID" value="KAF3447910.1"/>
    <property type="molecule type" value="Genomic_DNA"/>
</dbReference>
<sequence>MEAGSNVPARGEADDVVMVNAPASNSPDPEDCELKDLLSTIFETEMERLRQFCEIPRSTTFRKPEKREGHLEGRKGEIVVHSPRRGSMIPMRGFMRKWLFVNDDWEGFPTAGSKFRVPQGLVKVEWPAISTVRKNMARMVSTEPVPEAEEGSSELTVVDATKNIKGREASCFGNPGDTHKSRKMVGSFSKSTTPSKSISSTGVGPDLTLTNRVTWSQAERELAERYQSEKQQTPPPRPGNEGLTALISVANTTIHSQFRAQVDKESVERTSLGVINSSLQAAYQAMVTAQQLKDIKEELSSSRRTVQVLEGKYKMLEQALNIKENEKLAAVTRAEVAEKGLSKIDKKYQGTNTSLKNKDKEVEGLKNANQELSAELDELRKEGNENVIFALT</sequence>
<name>A0A8K0H8Y7_9ROSA</name>
<evidence type="ECO:0000313" key="3">
    <source>
        <dbReference type="EMBL" id="KAF3447910.1"/>
    </source>
</evidence>
<feature type="compositionally biased region" description="Low complexity" evidence="2">
    <location>
        <begin position="187"/>
        <end position="201"/>
    </location>
</feature>
<keyword evidence="1" id="KW-0175">Coiled coil</keyword>
<feature type="region of interest" description="Disordered" evidence="2">
    <location>
        <begin position="1"/>
        <end position="30"/>
    </location>
</feature>
<accession>A0A8K0H8Y7</accession>
<keyword evidence="4" id="KW-1185">Reference proteome</keyword>
<protein>
    <submittedName>
        <fullName evidence="3">Uncharacterized protein</fullName>
    </submittedName>
</protein>
<evidence type="ECO:0000256" key="2">
    <source>
        <dbReference type="SAM" id="MobiDB-lite"/>
    </source>
</evidence>